<keyword evidence="5" id="KW-1185">Reference proteome</keyword>
<sequence>MGLPDVHQKLSISILVRSKLPSSDIPPKTNRQFQCGAAVSCRWRDKGENKMNADEVEEMLDQYDENDDMSLLVQMALKSGYPIASVSKGTETMSIR</sequence>
<evidence type="ECO:0000313" key="4">
    <source>
        <dbReference type="EMBL" id="CAF3862175.1"/>
    </source>
</evidence>
<evidence type="ECO:0000313" key="1">
    <source>
        <dbReference type="EMBL" id="CAF0834423.1"/>
    </source>
</evidence>
<evidence type="ECO:0000313" key="5">
    <source>
        <dbReference type="Proteomes" id="UP000663829"/>
    </source>
</evidence>
<gene>
    <name evidence="2" type="ORF">GPM918_LOCUS18551</name>
    <name evidence="1" type="ORF">OVA965_LOCUS6313</name>
    <name evidence="4" type="ORF">SRO942_LOCUS18549</name>
    <name evidence="3" type="ORF">TMI583_LOCUS6309</name>
</gene>
<accession>A0A814NZ95</accession>
<dbReference type="EMBL" id="CAJNOQ010005383">
    <property type="protein sequence ID" value="CAF1096925.1"/>
    <property type="molecule type" value="Genomic_DNA"/>
</dbReference>
<dbReference type="Proteomes" id="UP000682733">
    <property type="component" value="Unassembled WGS sequence"/>
</dbReference>
<organism evidence="2 5">
    <name type="scientific">Didymodactylos carnosus</name>
    <dbReference type="NCBI Taxonomy" id="1234261"/>
    <lineage>
        <taxon>Eukaryota</taxon>
        <taxon>Metazoa</taxon>
        <taxon>Spiralia</taxon>
        <taxon>Gnathifera</taxon>
        <taxon>Rotifera</taxon>
        <taxon>Eurotatoria</taxon>
        <taxon>Bdelloidea</taxon>
        <taxon>Philodinida</taxon>
        <taxon>Philodinidae</taxon>
        <taxon>Didymodactylos</taxon>
    </lineage>
</organism>
<name>A0A814NZ95_9BILA</name>
<dbReference type="EMBL" id="CAJNOK010001882">
    <property type="protein sequence ID" value="CAF0834423.1"/>
    <property type="molecule type" value="Genomic_DNA"/>
</dbReference>
<dbReference type="EMBL" id="CAJOBC010005384">
    <property type="protein sequence ID" value="CAF3862175.1"/>
    <property type="molecule type" value="Genomic_DNA"/>
</dbReference>
<reference evidence="2" key="1">
    <citation type="submission" date="2021-02" db="EMBL/GenBank/DDBJ databases">
        <authorList>
            <person name="Nowell W R."/>
        </authorList>
    </citation>
    <scope>NUCLEOTIDE SEQUENCE</scope>
</reference>
<evidence type="ECO:0000313" key="3">
    <source>
        <dbReference type="EMBL" id="CAF3619140.1"/>
    </source>
</evidence>
<proteinExistence type="predicted"/>
<protein>
    <submittedName>
        <fullName evidence="2">Uncharacterized protein</fullName>
    </submittedName>
</protein>
<evidence type="ECO:0000313" key="2">
    <source>
        <dbReference type="EMBL" id="CAF1096925.1"/>
    </source>
</evidence>
<comment type="caution">
    <text evidence="2">The sequence shown here is derived from an EMBL/GenBank/DDBJ whole genome shotgun (WGS) entry which is preliminary data.</text>
</comment>
<dbReference type="Proteomes" id="UP000663829">
    <property type="component" value="Unassembled WGS sequence"/>
</dbReference>
<dbReference type="EMBL" id="CAJOBA010001882">
    <property type="protein sequence ID" value="CAF3619140.1"/>
    <property type="molecule type" value="Genomic_DNA"/>
</dbReference>
<dbReference type="Proteomes" id="UP000681722">
    <property type="component" value="Unassembled WGS sequence"/>
</dbReference>
<dbReference type="AlphaFoldDB" id="A0A814NZ95"/>
<dbReference type="Proteomes" id="UP000677228">
    <property type="component" value="Unassembled WGS sequence"/>
</dbReference>